<dbReference type="Gene3D" id="2.60.40.420">
    <property type="entry name" value="Cupredoxins - blue copper proteins"/>
    <property type="match status" value="1"/>
</dbReference>
<evidence type="ECO:0000313" key="2">
    <source>
        <dbReference type="Proteomes" id="UP001172159"/>
    </source>
</evidence>
<dbReference type="EMBL" id="JAUKTV010000017">
    <property type="protein sequence ID" value="KAK0710381.1"/>
    <property type="molecule type" value="Genomic_DNA"/>
</dbReference>
<reference evidence="1" key="1">
    <citation type="submission" date="2023-06" db="EMBL/GenBank/DDBJ databases">
        <title>Genome-scale phylogeny and comparative genomics of the fungal order Sordariales.</title>
        <authorList>
            <consortium name="Lawrence Berkeley National Laboratory"/>
            <person name="Hensen N."/>
            <person name="Bonometti L."/>
            <person name="Westerberg I."/>
            <person name="Brannstrom I.O."/>
            <person name="Guillou S."/>
            <person name="Cros-Aarteil S."/>
            <person name="Calhoun S."/>
            <person name="Haridas S."/>
            <person name="Kuo A."/>
            <person name="Mondo S."/>
            <person name="Pangilinan J."/>
            <person name="Riley R."/>
            <person name="Labutti K."/>
            <person name="Andreopoulos B."/>
            <person name="Lipzen A."/>
            <person name="Chen C."/>
            <person name="Yanf M."/>
            <person name="Daum C."/>
            <person name="Ng V."/>
            <person name="Clum A."/>
            <person name="Steindorff A."/>
            <person name="Ohm R."/>
            <person name="Martin F."/>
            <person name="Silar P."/>
            <person name="Natvig D."/>
            <person name="Lalanne C."/>
            <person name="Gautier V."/>
            <person name="Ament-Velasquez S.L."/>
            <person name="Kruys A."/>
            <person name="Hutchinson M.I."/>
            <person name="Powell A.J."/>
            <person name="Barry K."/>
            <person name="Miller A.N."/>
            <person name="Grigoriev I.V."/>
            <person name="Debuchy R."/>
            <person name="Gladieux P."/>
            <person name="Thoren M.H."/>
            <person name="Johannesson H."/>
        </authorList>
    </citation>
    <scope>NUCLEOTIDE SEQUENCE</scope>
    <source>
        <strain evidence="1">CBS 540.89</strain>
    </source>
</reference>
<protein>
    <submittedName>
        <fullName evidence="1">Uncharacterized protein</fullName>
    </submittedName>
</protein>
<gene>
    <name evidence="1" type="ORF">B0T21DRAFT_352590</name>
</gene>
<dbReference type="Proteomes" id="UP001172159">
    <property type="component" value="Unassembled WGS sequence"/>
</dbReference>
<dbReference type="InterPro" id="IPR008972">
    <property type="entry name" value="Cupredoxin"/>
</dbReference>
<keyword evidence="2" id="KW-1185">Reference proteome</keyword>
<accession>A0AA40A6T9</accession>
<evidence type="ECO:0000313" key="1">
    <source>
        <dbReference type="EMBL" id="KAK0710381.1"/>
    </source>
</evidence>
<sequence length="183" mass="20095">MLQPSFDRVAAQKFSAAECAISQAMFQPRHNTLACSRTRSRCGQAGVYLVHDPAVALDLPPATASTPSLVLAPKQYNAGVALFSTVRQRISLWGDVIHVNRHRWPFLNVEQRKYRFLVFNAAVSRKILGYFVKTAMSLPSVRSRLFFAKAGGTGAEGDYEDTDRAVFRGGNRSSCGRLAATNA</sequence>
<comment type="caution">
    <text evidence="1">The sequence shown here is derived from an EMBL/GenBank/DDBJ whole genome shotgun (WGS) entry which is preliminary data.</text>
</comment>
<organism evidence="1 2">
    <name type="scientific">Apiosordaria backusii</name>
    <dbReference type="NCBI Taxonomy" id="314023"/>
    <lineage>
        <taxon>Eukaryota</taxon>
        <taxon>Fungi</taxon>
        <taxon>Dikarya</taxon>
        <taxon>Ascomycota</taxon>
        <taxon>Pezizomycotina</taxon>
        <taxon>Sordariomycetes</taxon>
        <taxon>Sordariomycetidae</taxon>
        <taxon>Sordariales</taxon>
        <taxon>Lasiosphaeriaceae</taxon>
        <taxon>Apiosordaria</taxon>
    </lineage>
</organism>
<proteinExistence type="predicted"/>
<name>A0AA40A6T9_9PEZI</name>
<dbReference type="AlphaFoldDB" id="A0AA40A6T9"/>